<dbReference type="RefSeq" id="WP_330386967.1">
    <property type="nucleotide sequence ID" value="NZ_FOIL01000026.1"/>
</dbReference>
<dbReference type="PANTHER" id="PTHR43842">
    <property type="entry name" value="PROPIONYL-COA CARBOXYLASE BETA CHAIN"/>
    <property type="match status" value="1"/>
</dbReference>
<dbReference type="Gene3D" id="3.90.226.10">
    <property type="entry name" value="2-enoyl-CoA Hydratase, Chain A, domain 1"/>
    <property type="match status" value="2"/>
</dbReference>
<evidence type="ECO:0000313" key="4">
    <source>
        <dbReference type="Proteomes" id="UP000199820"/>
    </source>
</evidence>
<dbReference type="InterPro" id="IPR029045">
    <property type="entry name" value="ClpP/crotonase-like_dom_sf"/>
</dbReference>
<dbReference type="EMBL" id="FOIL01000026">
    <property type="protein sequence ID" value="SET58571.1"/>
    <property type="molecule type" value="Genomic_DNA"/>
</dbReference>
<gene>
    <name evidence="3" type="ORF">SAMN04487771_102626</name>
</gene>
<dbReference type="SUPFAM" id="SSF52096">
    <property type="entry name" value="ClpP/crotonase"/>
    <property type="match status" value="2"/>
</dbReference>
<dbReference type="InterPro" id="IPR011763">
    <property type="entry name" value="COA_CT_C"/>
</dbReference>
<dbReference type="InterPro" id="IPR011762">
    <property type="entry name" value="COA_CT_N"/>
</dbReference>
<dbReference type="GO" id="GO:0004658">
    <property type="term" value="F:propionyl-CoA carboxylase activity"/>
    <property type="evidence" value="ECO:0007669"/>
    <property type="project" value="TreeGrafter"/>
</dbReference>
<reference evidence="3 4" key="1">
    <citation type="submission" date="2016-10" db="EMBL/GenBank/DDBJ databases">
        <authorList>
            <person name="de Groot N.N."/>
        </authorList>
    </citation>
    <scope>NUCLEOTIDE SEQUENCE [LARGE SCALE GENOMIC DNA]</scope>
    <source>
        <strain evidence="3 4">KH1P1</strain>
    </source>
</reference>
<dbReference type="InterPro" id="IPR034733">
    <property type="entry name" value="AcCoA_carboxyl_beta"/>
</dbReference>
<dbReference type="AlphaFoldDB" id="A0A1I0FJP8"/>
<organism evidence="3 4">
    <name type="scientific">[Clostridium] aminophilum</name>
    <dbReference type="NCBI Taxonomy" id="1526"/>
    <lineage>
        <taxon>Bacteria</taxon>
        <taxon>Bacillati</taxon>
        <taxon>Bacillota</taxon>
        <taxon>Clostridia</taxon>
        <taxon>Lachnospirales</taxon>
        <taxon>Lachnospiraceae</taxon>
    </lineage>
</organism>
<dbReference type="InterPro" id="IPR051047">
    <property type="entry name" value="AccD/PCCB"/>
</dbReference>
<proteinExistence type="predicted"/>
<name>A0A1I0FJP8_9FIRM</name>
<feature type="domain" description="CoA carboxyltransferase C-terminal" evidence="2">
    <location>
        <begin position="303"/>
        <end position="545"/>
    </location>
</feature>
<keyword evidence="4" id="KW-1185">Reference proteome</keyword>
<feature type="domain" description="CoA carboxyltransferase N-terminal" evidence="1">
    <location>
        <begin position="41"/>
        <end position="297"/>
    </location>
</feature>
<dbReference type="GO" id="GO:0009317">
    <property type="term" value="C:acetyl-CoA carboxylase complex"/>
    <property type="evidence" value="ECO:0007669"/>
    <property type="project" value="TreeGrafter"/>
</dbReference>
<accession>A0A1I0FJP8</accession>
<dbReference type="PROSITE" id="PS50989">
    <property type="entry name" value="COA_CT_CTER"/>
    <property type="match status" value="1"/>
</dbReference>
<dbReference type="PANTHER" id="PTHR43842:SF2">
    <property type="entry name" value="PROPIONYL-COA CARBOXYLASE BETA CHAIN, MITOCHONDRIAL"/>
    <property type="match status" value="1"/>
</dbReference>
<sequence>MPIEIGKPIPYKFEGNQISTAKQNKPEKESTVREVMEDMWDPKYFEDLEARRAKAKAGGGQKRIYAQHGKGKLTVWERINYLFDPGSFQEVGSLVESRFTDFGMDKKRLPGDGVVTGFGTINGEAVYVAAEDFTVIGGTYGEYHSRKIVRIMDMAFQSKAPFITINDSGGARMEEGIAGLDGYGDMFLRHTRASGKIPQIAVIMGPCAGGACYGPALCDYVFMVEKTSQMFLTGPAVVKTVMGEDISTEQLGGAESHSSLSGVAHFKYPSEYECLDGVKKLLSYLPKNYREKPVRIIGKARDHSEELQEIVTDNQRRAYDVHKVIDTFVDEGSFFEVHQDFGKSIVVGYARLDSEVIGIVASNPMWLGGSLDIDSGEKAARFVRCCDCFGIPLLTMIDVPGFMPGSKMEHGGIIRRGAKLLYAYCEASVPKVSLILRKAYGGAYIAMNSKGMGADIVYAWPIAQIAVMGAEGAVGIMYKHELEEAADKEAVRAEKIAEYNDKFMSPYIAAKLGIIDEVISPEETRRKIRTAFESLSSKERSELSYSHGNIPL</sequence>
<dbReference type="PROSITE" id="PS50980">
    <property type="entry name" value="COA_CT_NTER"/>
    <property type="match status" value="1"/>
</dbReference>
<dbReference type="Pfam" id="PF01039">
    <property type="entry name" value="Carboxyl_trans"/>
    <property type="match status" value="1"/>
</dbReference>
<dbReference type="Proteomes" id="UP000199820">
    <property type="component" value="Unassembled WGS sequence"/>
</dbReference>
<evidence type="ECO:0000259" key="1">
    <source>
        <dbReference type="PROSITE" id="PS50980"/>
    </source>
</evidence>
<evidence type="ECO:0000313" key="3">
    <source>
        <dbReference type="EMBL" id="SET58571.1"/>
    </source>
</evidence>
<evidence type="ECO:0000259" key="2">
    <source>
        <dbReference type="PROSITE" id="PS50989"/>
    </source>
</evidence>
<protein>
    <submittedName>
        <fullName evidence="3">Propionyl-CoA carboxylase beta chain</fullName>
    </submittedName>
</protein>